<dbReference type="GO" id="GO:0005524">
    <property type="term" value="F:ATP binding"/>
    <property type="evidence" value="ECO:0007669"/>
    <property type="project" value="InterPro"/>
</dbReference>
<evidence type="ECO:0000313" key="3">
    <source>
        <dbReference type="Proteomes" id="UP000013520"/>
    </source>
</evidence>
<dbReference type="PANTHER" id="PTHR40396">
    <property type="entry name" value="ATPASE-LIKE PROTEIN"/>
    <property type="match status" value="1"/>
</dbReference>
<name>R4KRX7_9FIRM</name>
<feature type="domain" description="ATPase AAA-type core" evidence="1">
    <location>
        <begin position="255"/>
        <end position="354"/>
    </location>
</feature>
<accession>R4KRX7</accession>
<reference evidence="2 3" key="1">
    <citation type="submission" date="2012-01" db="EMBL/GenBank/DDBJ databases">
        <title>Complete sequence of Desulfotomaculum gibsoniae DSM 7213.</title>
        <authorList>
            <consortium name="US DOE Joint Genome Institute"/>
            <person name="Lucas S."/>
            <person name="Han J."/>
            <person name="Lapidus A."/>
            <person name="Cheng J.-F."/>
            <person name="Goodwin L."/>
            <person name="Pitluck S."/>
            <person name="Peters L."/>
            <person name="Ovchinnikova G."/>
            <person name="Teshima H."/>
            <person name="Detter J.C."/>
            <person name="Han C."/>
            <person name="Tapia R."/>
            <person name="Land M."/>
            <person name="Hauser L."/>
            <person name="Kyrpides N."/>
            <person name="Ivanova N."/>
            <person name="Pagani I."/>
            <person name="Parshina S."/>
            <person name="Plugge C."/>
            <person name="Muyzer G."/>
            <person name="Kuever J."/>
            <person name="Ivanova A."/>
            <person name="Nazina T."/>
            <person name="Klenk H.-P."/>
            <person name="Brambilla E."/>
            <person name="Spring S."/>
            <person name="Stams A.F."/>
            <person name="Woyke T."/>
        </authorList>
    </citation>
    <scope>NUCLEOTIDE SEQUENCE [LARGE SCALE GENOMIC DNA]</scope>
    <source>
        <strain evidence="2 3">DSM 7213</strain>
    </source>
</reference>
<evidence type="ECO:0000259" key="1">
    <source>
        <dbReference type="Pfam" id="PF13304"/>
    </source>
</evidence>
<dbReference type="EMBL" id="CP003273">
    <property type="protein sequence ID" value="AGL03335.1"/>
    <property type="molecule type" value="Genomic_DNA"/>
</dbReference>
<keyword evidence="3" id="KW-1185">Reference proteome</keyword>
<dbReference type="KEGG" id="dgi:Desgi_4073"/>
<dbReference type="Pfam" id="PF13304">
    <property type="entry name" value="AAA_21"/>
    <property type="match status" value="2"/>
</dbReference>
<evidence type="ECO:0000313" key="2">
    <source>
        <dbReference type="EMBL" id="AGL03335.1"/>
    </source>
</evidence>
<dbReference type="OrthoDB" id="9809324at2"/>
<dbReference type="GO" id="GO:0016887">
    <property type="term" value="F:ATP hydrolysis activity"/>
    <property type="evidence" value="ECO:0007669"/>
    <property type="project" value="InterPro"/>
</dbReference>
<dbReference type="HOGENOM" id="CLU_035814_3_0_9"/>
<dbReference type="AlphaFoldDB" id="R4KRX7"/>
<dbReference type="RefSeq" id="WP_006524770.1">
    <property type="nucleotide sequence ID" value="NC_021184.1"/>
</dbReference>
<dbReference type="SUPFAM" id="SSF52540">
    <property type="entry name" value="P-loop containing nucleoside triphosphate hydrolases"/>
    <property type="match status" value="1"/>
</dbReference>
<feature type="domain" description="ATPase AAA-type core" evidence="1">
    <location>
        <begin position="26"/>
        <end position="102"/>
    </location>
</feature>
<dbReference type="InterPro" id="IPR003959">
    <property type="entry name" value="ATPase_AAA_core"/>
</dbReference>
<dbReference type="PANTHER" id="PTHR40396:SF1">
    <property type="entry name" value="ATPASE AAA-TYPE CORE DOMAIN-CONTAINING PROTEIN"/>
    <property type="match status" value="1"/>
</dbReference>
<proteinExistence type="predicted"/>
<sequence>MRILLSQLRFKKFKSFTKTAMPVEPITILIGANASGKSNAIDGLQILLGLATNREIIDILDGIRGQETGIRGGSRGASRYDSASFELGCSLDYGEYTLLYDIKIGVKPRVWLLSESLYKKGSGPKSKRLIYKTSEPDEMSDNIQVTYHTNQRGRNPSVPFLRNYSILSQIPGRFPADSEVAAEVRDIFEQVTSVLKGILILNPVPHLMRDYVHRSRTKLVPTAENLSAVLAELIKNQNTKQLILKYLQDFPEQQIIEIKVLETPTGDVMLSFVEKFGSGAKPVDVRGMSDGTLRYLSILAALVGEKPGTTVVIEEVDNGLHPSRAYKLIGALRELGKQRGLDVLVTTHNPAVLNAVQAEDMPGVVVCYRDAVEGDSRFVSWVDLPNYPELMAQGRLGDIVMQGLVNLQSLAVKKREDLMRWAEGRLGH</sequence>
<protein>
    <submittedName>
        <fullName evidence="2">Putative ATPase</fullName>
    </submittedName>
</protein>
<dbReference type="InterPro" id="IPR014555">
    <property type="entry name" value="RecF-like"/>
</dbReference>
<gene>
    <name evidence="2" type="ORF">Desgi_4073</name>
</gene>
<dbReference type="eggNOG" id="COG4637">
    <property type="taxonomic scope" value="Bacteria"/>
</dbReference>
<dbReference type="Gene3D" id="3.40.50.300">
    <property type="entry name" value="P-loop containing nucleotide triphosphate hydrolases"/>
    <property type="match status" value="1"/>
</dbReference>
<dbReference type="InterPro" id="IPR027417">
    <property type="entry name" value="P-loop_NTPase"/>
</dbReference>
<organism evidence="2 3">
    <name type="scientific">Desulfoscipio gibsoniae DSM 7213</name>
    <dbReference type="NCBI Taxonomy" id="767817"/>
    <lineage>
        <taxon>Bacteria</taxon>
        <taxon>Bacillati</taxon>
        <taxon>Bacillota</taxon>
        <taxon>Clostridia</taxon>
        <taxon>Eubacteriales</taxon>
        <taxon>Desulfallaceae</taxon>
        <taxon>Desulfoscipio</taxon>
    </lineage>
</organism>
<dbReference type="PIRSF" id="PIRSF029347">
    <property type="entry name" value="RecF"/>
    <property type="match status" value="1"/>
</dbReference>
<dbReference type="Proteomes" id="UP000013520">
    <property type="component" value="Chromosome"/>
</dbReference>
<dbReference type="STRING" id="767817.Desgi_4073"/>